<proteinExistence type="predicted"/>
<accession>A0A8J6F4U3</accession>
<feature type="region of interest" description="Disordered" evidence="1">
    <location>
        <begin position="20"/>
        <end position="113"/>
    </location>
</feature>
<feature type="compositionally biased region" description="Polar residues" evidence="1">
    <location>
        <begin position="45"/>
        <end position="54"/>
    </location>
</feature>
<reference evidence="2" key="1">
    <citation type="thesis" date="2020" institute="ProQuest LLC" country="789 East Eisenhower Parkway, Ann Arbor, MI, USA">
        <title>Comparative Genomics and Chromosome Evolution.</title>
        <authorList>
            <person name="Mudd A.B."/>
        </authorList>
    </citation>
    <scope>NUCLEOTIDE SEQUENCE</scope>
    <source>
        <strain evidence="2">HN-11 Male</strain>
        <tissue evidence="2">Kidney and liver</tissue>
    </source>
</reference>
<evidence type="ECO:0000256" key="1">
    <source>
        <dbReference type="SAM" id="MobiDB-lite"/>
    </source>
</evidence>
<gene>
    <name evidence="2" type="ORF">GDO78_012048</name>
</gene>
<dbReference type="AlphaFoldDB" id="A0A8J6F4U3"/>
<evidence type="ECO:0000313" key="3">
    <source>
        <dbReference type="Proteomes" id="UP000770717"/>
    </source>
</evidence>
<comment type="caution">
    <text evidence="2">The sequence shown here is derived from an EMBL/GenBank/DDBJ whole genome shotgun (WGS) entry which is preliminary data.</text>
</comment>
<name>A0A8J6F4U3_ELECQ</name>
<feature type="compositionally biased region" description="Polar residues" evidence="1">
    <location>
        <begin position="95"/>
        <end position="113"/>
    </location>
</feature>
<organism evidence="2 3">
    <name type="scientific">Eleutherodactylus coqui</name>
    <name type="common">Puerto Rican coqui</name>
    <dbReference type="NCBI Taxonomy" id="57060"/>
    <lineage>
        <taxon>Eukaryota</taxon>
        <taxon>Metazoa</taxon>
        <taxon>Chordata</taxon>
        <taxon>Craniata</taxon>
        <taxon>Vertebrata</taxon>
        <taxon>Euteleostomi</taxon>
        <taxon>Amphibia</taxon>
        <taxon>Batrachia</taxon>
        <taxon>Anura</taxon>
        <taxon>Neobatrachia</taxon>
        <taxon>Hyloidea</taxon>
        <taxon>Eleutherodactylidae</taxon>
        <taxon>Eleutherodactylinae</taxon>
        <taxon>Eleutherodactylus</taxon>
        <taxon>Eleutherodactylus</taxon>
    </lineage>
</organism>
<keyword evidence="3" id="KW-1185">Reference proteome</keyword>
<dbReference type="Proteomes" id="UP000770717">
    <property type="component" value="Unassembled WGS sequence"/>
</dbReference>
<dbReference type="EMBL" id="WNTK01000007">
    <property type="protein sequence ID" value="KAG9480360.1"/>
    <property type="molecule type" value="Genomic_DNA"/>
</dbReference>
<protein>
    <submittedName>
        <fullName evidence="2">Uncharacterized protein</fullName>
    </submittedName>
</protein>
<sequence>MTSRRKTSKSQLRKLEEFFSAKKIPSRMALDDTQELRTAGGDNRGSCSLQSQPDSKPRTASKRGESTKGKWASLPPQPQRGTGRRRRRGGGEGSADSSRPSVSYFNFAQQLHS</sequence>
<evidence type="ECO:0000313" key="2">
    <source>
        <dbReference type="EMBL" id="KAG9480360.1"/>
    </source>
</evidence>